<dbReference type="PANTHER" id="PTHR46034:SF7">
    <property type="entry name" value="INFLUENZA VIRUS NS1A-BINDING PROTEIN"/>
    <property type="match status" value="1"/>
</dbReference>
<dbReference type="SUPFAM" id="SSF117281">
    <property type="entry name" value="Kelch motif"/>
    <property type="match status" value="1"/>
</dbReference>
<dbReference type="InterPro" id="IPR013989">
    <property type="entry name" value="Dev_and_cell_death_domain"/>
</dbReference>
<proteinExistence type="predicted"/>
<gene>
    <name evidence="4" type="ORF">SAY86_022072</name>
</gene>
<feature type="region of interest" description="Disordered" evidence="2">
    <location>
        <begin position="1"/>
        <end position="29"/>
    </location>
</feature>
<feature type="domain" description="DCD" evidence="3">
    <location>
        <begin position="37"/>
        <end position="169"/>
    </location>
</feature>
<feature type="coiled-coil region" evidence="1">
    <location>
        <begin position="317"/>
        <end position="358"/>
    </location>
</feature>
<evidence type="ECO:0000256" key="1">
    <source>
        <dbReference type="SAM" id="Coils"/>
    </source>
</evidence>
<dbReference type="AlphaFoldDB" id="A0AAN7M938"/>
<accession>A0AAN7M938</accession>
<comment type="caution">
    <text evidence="4">The sequence shown here is derived from an EMBL/GenBank/DDBJ whole genome shotgun (WGS) entry which is preliminary data.</text>
</comment>
<dbReference type="SMART" id="SM00612">
    <property type="entry name" value="Kelch"/>
    <property type="match status" value="6"/>
</dbReference>
<dbReference type="PROSITE" id="PS51222">
    <property type="entry name" value="DCD"/>
    <property type="match status" value="1"/>
</dbReference>
<dbReference type="Pfam" id="PF01344">
    <property type="entry name" value="Kelch_1"/>
    <property type="match status" value="5"/>
</dbReference>
<evidence type="ECO:0000256" key="2">
    <source>
        <dbReference type="SAM" id="MobiDB-lite"/>
    </source>
</evidence>
<evidence type="ECO:0000313" key="5">
    <source>
        <dbReference type="Proteomes" id="UP001346149"/>
    </source>
</evidence>
<dbReference type="Proteomes" id="UP001346149">
    <property type="component" value="Unassembled WGS sequence"/>
</dbReference>
<feature type="compositionally biased region" description="Polar residues" evidence="2">
    <location>
        <begin position="232"/>
        <end position="244"/>
    </location>
</feature>
<dbReference type="SMART" id="SM00767">
    <property type="entry name" value="DCD"/>
    <property type="match status" value="1"/>
</dbReference>
<reference evidence="4 5" key="1">
    <citation type="journal article" date="2023" name="Hortic Res">
        <title>Pangenome of water caltrop reveals structural variations and asymmetric subgenome divergence after allopolyploidization.</title>
        <authorList>
            <person name="Zhang X."/>
            <person name="Chen Y."/>
            <person name="Wang L."/>
            <person name="Yuan Y."/>
            <person name="Fang M."/>
            <person name="Shi L."/>
            <person name="Lu R."/>
            <person name="Comes H.P."/>
            <person name="Ma Y."/>
            <person name="Chen Y."/>
            <person name="Huang G."/>
            <person name="Zhou Y."/>
            <person name="Zheng Z."/>
            <person name="Qiu Y."/>
        </authorList>
    </citation>
    <scope>NUCLEOTIDE SEQUENCE [LARGE SCALE GENOMIC DNA]</scope>
    <source>
        <strain evidence="4">F231</strain>
    </source>
</reference>
<dbReference type="Pfam" id="PF10539">
    <property type="entry name" value="Dev_Cell_Death"/>
    <property type="match status" value="1"/>
</dbReference>
<dbReference type="Gene3D" id="2.120.10.80">
    <property type="entry name" value="Kelch-type beta propeller"/>
    <property type="match status" value="1"/>
</dbReference>
<dbReference type="PANTHER" id="PTHR46034">
    <property type="match status" value="1"/>
</dbReference>
<sequence length="669" mass="74167">MGAGRKTETHLLHRENAPAGASYTPNSSVTHRNLSKENLGGVIFGCRNSTMKECLSKQLFGLPYGHISYVKNVKPGLPLFLFNYSDRKLYGIFESVSHGQLNINPYGWTDGSERTQYPAQVQVRLRLRCQPLNEDQFKPIIVDNYYKANHFWFELDHGQTSKLISLFASLEVLSSSSFSHQRVGGRNISAAFPTVELRNRACEMVMPMNAGCLNQSSGKSNSTDDFPALEGDNQSFDPRSQMSGEVQDGEDLLIEKLKSITLYQEIQALCSEDDLGDTSAVDVVLCSEEDICVASTSIIKEESEEKLPTSLDYPAIIDKLIQEIEELKAYRTEQTHKLSYLEEKLAKAETEIHELRGCCSKLESIIVSSEHVTSGSTLEPFNKLDPRESIFFLGGYDGLSWLSTMDSYFPSRDVIKSLKPMNSIRSYASVVMFNEELYLFGGGNGESWYNTVDCYSIAENTWTSKPSLILPRGSLGGVVLHDKIFALGGGNGQDCFSEVEMLDLDIGKWISSRSMLQKRFALAAVEFNGAIYVTGGYDGTSYLNSAERFDPREYSWTRMPNMTSRRACHSLVVLNEKLYALGGFDGTAMVSSVETFEPRLASWILGEPMKSPRGYSAAAVSGDSIYVIGGVRADQGISDTVECYKDGQAWQETVSKAIGKRCFASAIAL</sequence>
<keyword evidence="5" id="KW-1185">Reference proteome</keyword>
<feature type="compositionally biased region" description="Basic and acidic residues" evidence="2">
    <location>
        <begin position="1"/>
        <end position="16"/>
    </location>
</feature>
<dbReference type="InterPro" id="IPR044832">
    <property type="entry name" value="NRP-like"/>
</dbReference>
<name>A0AAN7M938_TRANT</name>
<dbReference type="EMBL" id="JAXQNO010000003">
    <property type="protein sequence ID" value="KAK4801585.1"/>
    <property type="molecule type" value="Genomic_DNA"/>
</dbReference>
<keyword evidence="1" id="KW-0175">Coiled coil</keyword>
<dbReference type="InterPro" id="IPR015915">
    <property type="entry name" value="Kelch-typ_b-propeller"/>
</dbReference>
<evidence type="ECO:0000259" key="3">
    <source>
        <dbReference type="PROSITE" id="PS51222"/>
    </source>
</evidence>
<protein>
    <recommendedName>
        <fullName evidence="3">DCD domain-containing protein</fullName>
    </recommendedName>
</protein>
<organism evidence="4 5">
    <name type="scientific">Trapa natans</name>
    <name type="common">Water chestnut</name>
    <dbReference type="NCBI Taxonomy" id="22666"/>
    <lineage>
        <taxon>Eukaryota</taxon>
        <taxon>Viridiplantae</taxon>
        <taxon>Streptophyta</taxon>
        <taxon>Embryophyta</taxon>
        <taxon>Tracheophyta</taxon>
        <taxon>Spermatophyta</taxon>
        <taxon>Magnoliopsida</taxon>
        <taxon>eudicotyledons</taxon>
        <taxon>Gunneridae</taxon>
        <taxon>Pentapetalae</taxon>
        <taxon>rosids</taxon>
        <taxon>malvids</taxon>
        <taxon>Myrtales</taxon>
        <taxon>Lythraceae</taxon>
        <taxon>Trapa</taxon>
    </lineage>
</organism>
<dbReference type="GO" id="GO:0034976">
    <property type="term" value="P:response to endoplasmic reticulum stress"/>
    <property type="evidence" value="ECO:0007669"/>
    <property type="project" value="InterPro"/>
</dbReference>
<evidence type="ECO:0000313" key="4">
    <source>
        <dbReference type="EMBL" id="KAK4801585.1"/>
    </source>
</evidence>
<dbReference type="InterPro" id="IPR006652">
    <property type="entry name" value="Kelch_1"/>
</dbReference>
<feature type="region of interest" description="Disordered" evidence="2">
    <location>
        <begin position="216"/>
        <end position="244"/>
    </location>
</feature>